<feature type="region of interest" description="Disordered" evidence="1">
    <location>
        <begin position="145"/>
        <end position="192"/>
    </location>
</feature>
<accession>A0ABV0RXI8</accession>
<feature type="compositionally biased region" description="Low complexity" evidence="1">
    <location>
        <begin position="166"/>
        <end position="184"/>
    </location>
</feature>
<keyword evidence="3" id="KW-1185">Reference proteome</keyword>
<protein>
    <submittedName>
        <fullName evidence="2">Uncharacterized protein</fullName>
    </submittedName>
</protein>
<name>A0ABV0RXI8_9TELE</name>
<dbReference type="Proteomes" id="UP001434883">
    <property type="component" value="Unassembled WGS sequence"/>
</dbReference>
<reference evidence="2 3" key="1">
    <citation type="submission" date="2021-06" db="EMBL/GenBank/DDBJ databases">
        <authorList>
            <person name="Palmer J.M."/>
        </authorList>
    </citation>
    <scope>NUCLEOTIDE SEQUENCE [LARGE SCALE GENOMIC DNA]</scope>
    <source>
        <strain evidence="2 3">XC_2019</strain>
        <tissue evidence="2">Muscle</tissue>
    </source>
</reference>
<evidence type="ECO:0000256" key="1">
    <source>
        <dbReference type="SAM" id="MobiDB-lite"/>
    </source>
</evidence>
<dbReference type="EMBL" id="JAHRIN010060257">
    <property type="protein sequence ID" value="MEQ2212735.1"/>
    <property type="molecule type" value="Genomic_DNA"/>
</dbReference>
<gene>
    <name evidence="2" type="ORF">XENOCAPTIV_004219</name>
</gene>
<evidence type="ECO:0000313" key="2">
    <source>
        <dbReference type="EMBL" id="MEQ2212735.1"/>
    </source>
</evidence>
<evidence type="ECO:0000313" key="3">
    <source>
        <dbReference type="Proteomes" id="UP001434883"/>
    </source>
</evidence>
<comment type="caution">
    <text evidence="2">The sequence shown here is derived from an EMBL/GenBank/DDBJ whole genome shotgun (WGS) entry which is preliminary data.</text>
</comment>
<proteinExistence type="predicted"/>
<organism evidence="2 3">
    <name type="scientific">Xenoophorus captivus</name>
    <dbReference type="NCBI Taxonomy" id="1517983"/>
    <lineage>
        <taxon>Eukaryota</taxon>
        <taxon>Metazoa</taxon>
        <taxon>Chordata</taxon>
        <taxon>Craniata</taxon>
        <taxon>Vertebrata</taxon>
        <taxon>Euteleostomi</taxon>
        <taxon>Actinopterygii</taxon>
        <taxon>Neopterygii</taxon>
        <taxon>Teleostei</taxon>
        <taxon>Neoteleostei</taxon>
        <taxon>Acanthomorphata</taxon>
        <taxon>Ovalentaria</taxon>
        <taxon>Atherinomorphae</taxon>
        <taxon>Cyprinodontiformes</taxon>
        <taxon>Goodeidae</taxon>
        <taxon>Xenoophorus</taxon>
    </lineage>
</organism>
<sequence>MAGNERRLCVVDPYVEQDHVAAQSDEESTAQYRESLRHQSPVNSILILLTKCCPEIESNHRWICLFSLTSVLGGTKAEVRCIPRCQLPLVAAVPPEGTAPDQADFDAAPGEEFDGFGVESFSASGEEKHVAAVLTVSEESSFKVQPLLGENKTSGPQRDGDHQKLSHPPLSASSASGSFPNNASEESDNRFNLTGGRDAFSWRVRRGAETWSGFRSEDVEDASVSDQEEFQLTSSTFALTGDTAHNQAMVHWSGQNSSVSIAYFVALHILRTAVF</sequence>